<dbReference type="PROSITE" id="PS00198">
    <property type="entry name" value="4FE4S_FER_1"/>
    <property type="match status" value="1"/>
</dbReference>
<evidence type="ECO:0000256" key="1">
    <source>
        <dbReference type="ARBA" id="ARBA00022723"/>
    </source>
</evidence>
<dbReference type="EMBL" id="JAEAGR010000006">
    <property type="protein sequence ID" value="MBH1940765.1"/>
    <property type="molecule type" value="Genomic_DNA"/>
</dbReference>
<evidence type="ECO:0000259" key="4">
    <source>
        <dbReference type="PROSITE" id="PS51379"/>
    </source>
</evidence>
<protein>
    <submittedName>
        <fullName evidence="5">Aldo/keto reductase</fullName>
    </submittedName>
</protein>
<dbReference type="InterPro" id="IPR017900">
    <property type="entry name" value="4Fe4S_Fe_S_CS"/>
</dbReference>
<keyword evidence="3" id="KW-0411">Iron-sulfur</keyword>
<dbReference type="Proteomes" id="UP000623269">
    <property type="component" value="Unassembled WGS sequence"/>
</dbReference>
<sequence>MKYRKLGKTGLMVSELALGCEYVWHSDEKDVVDLVHAAIDAGINYIDIFVGTPSTRDYFGRALKGIREKVILAGHFGCIDINKQYVRTRDMKLCEDFIQQFYTRLQTDYIDILFLHNCDEENDFNLIFEGEMYRRALELKNEGKAKFIGFSTHNTKIALKAVKSGKIDVLMFPVNPLFNHMPRDTGMEKLFNLEIDGARSEEEKSNYPTKQELYEECITREIGIIAMKPFAAGNVLKNYEGGVLQGLISLTPVQCISYVLDQNQATIALPGFKNVKELNESLAYFTATDEEKDYKKELENSDVYKFKNQCMYCNHCQPCPNKIDIAEVTKLKDMAEKEMTDEIESRYLALEANAGDCLFCGACSKRCPFGIDVSKNMKRALELFA</sequence>
<dbReference type="InterPro" id="IPR017896">
    <property type="entry name" value="4Fe4S_Fe-S-bd"/>
</dbReference>
<dbReference type="PANTHER" id="PTHR43312:SF1">
    <property type="entry name" value="NADP-DEPENDENT OXIDOREDUCTASE DOMAIN-CONTAINING PROTEIN"/>
    <property type="match status" value="1"/>
</dbReference>
<dbReference type="CDD" id="cd19100">
    <property type="entry name" value="AKR_unchar"/>
    <property type="match status" value="1"/>
</dbReference>
<gene>
    <name evidence="5" type="ORF">I5677_07685</name>
</gene>
<name>A0A8J7KW00_9FIRM</name>
<dbReference type="GO" id="GO:0051536">
    <property type="term" value="F:iron-sulfur cluster binding"/>
    <property type="evidence" value="ECO:0007669"/>
    <property type="project" value="UniProtKB-KW"/>
</dbReference>
<feature type="domain" description="4Fe-4S ferredoxin-type" evidence="4">
    <location>
        <begin position="348"/>
        <end position="376"/>
    </location>
</feature>
<dbReference type="PROSITE" id="PS51379">
    <property type="entry name" value="4FE4S_FER_2"/>
    <property type="match status" value="1"/>
</dbReference>
<evidence type="ECO:0000256" key="2">
    <source>
        <dbReference type="ARBA" id="ARBA00023004"/>
    </source>
</evidence>
<evidence type="ECO:0000256" key="3">
    <source>
        <dbReference type="ARBA" id="ARBA00023014"/>
    </source>
</evidence>
<dbReference type="SUPFAM" id="SSF51430">
    <property type="entry name" value="NAD(P)-linked oxidoreductase"/>
    <property type="match status" value="1"/>
</dbReference>
<comment type="caution">
    <text evidence="5">The sequence shown here is derived from an EMBL/GenBank/DDBJ whole genome shotgun (WGS) entry which is preliminary data.</text>
</comment>
<dbReference type="InterPro" id="IPR023210">
    <property type="entry name" value="NADP_OxRdtase_dom"/>
</dbReference>
<organism evidence="5 6">
    <name type="scientific">Mobilitalea sibirica</name>
    <dbReference type="NCBI Taxonomy" id="1462919"/>
    <lineage>
        <taxon>Bacteria</taxon>
        <taxon>Bacillati</taxon>
        <taxon>Bacillota</taxon>
        <taxon>Clostridia</taxon>
        <taxon>Lachnospirales</taxon>
        <taxon>Lachnospiraceae</taxon>
        <taxon>Mobilitalea</taxon>
    </lineage>
</organism>
<dbReference type="RefSeq" id="WP_197660989.1">
    <property type="nucleotide sequence ID" value="NZ_JAEAGR010000006.1"/>
</dbReference>
<reference evidence="5" key="1">
    <citation type="submission" date="2020-12" db="EMBL/GenBank/DDBJ databases">
        <title>M. sibirica DSM 26468T genome.</title>
        <authorList>
            <person name="Thieme N."/>
            <person name="Rettenmaier R."/>
            <person name="Zverlov V."/>
            <person name="Liebl W."/>
        </authorList>
    </citation>
    <scope>NUCLEOTIDE SEQUENCE</scope>
    <source>
        <strain evidence="5">DSM 26468</strain>
    </source>
</reference>
<keyword evidence="6" id="KW-1185">Reference proteome</keyword>
<dbReference type="InterPro" id="IPR036812">
    <property type="entry name" value="NAD(P)_OxRdtase_dom_sf"/>
</dbReference>
<dbReference type="AlphaFoldDB" id="A0A8J7KW00"/>
<evidence type="ECO:0000313" key="6">
    <source>
        <dbReference type="Proteomes" id="UP000623269"/>
    </source>
</evidence>
<evidence type="ECO:0000313" key="5">
    <source>
        <dbReference type="EMBL" id="MBH1940765.1"/>
    </source>
</evidence>
<dbReference type="PANTHER" id="PTHR43312">
    <property type="entry name" value="D-THREO-ALDOSE 1-DEHYDROGENASE"/>
    <property type="match status" value="1"/>
</dbReference>
<dbReference type="SUPFAM" id="SSF46548">
    <property type="entry name" value="alpha-helical ferredoxin"/>
    <property type="match status" value="1"/>
</dbReference>
<keyword evidence="2" id="KW-0408">Iron</keyword>
<keyword evidence="1" id="KW-0479">Metal-binding</keyword>
<accession>A0A8J7KW00</accession>
<proteinExistence type="predicted"/>
<dbReference type="GO" id="GO:0046872">
    <property type="term" value="F:metal ion binding"/>
    <property type="evidence" value="ECO:0007669"/>
    <property type="project" value="UniProtKB-KW"/>
</dbReference>
<dbReference type="InterPro" id="IPR053135">
    <property type="entry name" value="AKR2_Oxidoreductase"/>
</dbReference>
<dbReference type="Pfam" id="PF00248">
    <property type="entry name" value="Aldo_ket_red"/>
    <property type="match status" value="1"/>
</dbReference>
<dbReference type="Gene3D" id="3.20.20.100">
    <property type="entry name" value="NADP-dependent oxidoreductase domain"/>
    <property type="match status" value="1"/>
</dbReference>